<dbReference type="InterPro" id="IPR028565">
    <property type="entry name" value="MHD"/>
</dbReference>
<dbReference type="InterPro" id="IPR018808">
    <property type="entry name" value="Muniscin_C"/>
</dbReference>
<dbReference type="Proteomes" id="UP000803884">
    <property type="component" value="Unassembled WGS sequence"/>
</dbReference>
<dbReference type="GO" id="GO:0030139">
    <property type="term" value="C:endocytic vesicle"/>
    <property type="evidence" value="ECO:0007669"/>
    <property type="project" value="TreeGrafter"/>
</dbReference>
<dbReference type="PANTHER" id="PTHR23065">
    <property type="entry name" value="PROLINE-SERINE-THREONINE PHOSPHATASE INTERACTING PROTEIN 1"/>
    <property type="match status" value="1"/>
</dbReference>
<comment type="caution">
    <text evidence="4">The sequence shown here is derived from an EMBL/GenBank/DDBJ whole genome shotgun (WGS) entry which is preliminary data.</text>
</comment>
<dbReference type="CDD" id="cd09264">
    <property type="entry name" value="AP_Syp1_MHD"/>
    <property type="match status" value="1"/>
</dbReference>
<feature type="compositionally biased region" description="Low complexity" evidence="2">
    <location>
        <begin position="566"/>
        <end position="586"/>
    </location>
</feature>
<dbReference type="Pfam" id="PF00611">
    <property type="entry name" value="FCH"/>
    <property type="match status" value="1"/>
</dbReference>
<feature type="compositionally biased region" description="Low complexity" evidence="2">
    <location>
        <begin position="424"/>
        <end position="437"/>
    </location>
</feature>
<feature type="region of interest" description="Disordered" evidence="2">
    <location>
        <begin position="551"/>
        <end position="647"/>
    </location>
</feature>
<evidence type="ECO:0000313" key="5">
    <source>
        <dbReference type="Proteomes" id="UP000803884"/>
    </source>
</evidence>
<dbReference type="GO" id="GO:0005886">
    <property type="term" value="C:plasma membrane"/>
    <property type="evidence" value="ECO:0007669"/>
    <property type="project" value="TreeGrafter"/>
</dbReference>
<dbReference type="GO" id="GO:0006897">
    <property type="term" value="P:endocytosis"/>
    <property type="evidence" value="ECO:0007669"/>
    <property type="project" value="UniProtKB-KW"/>
</dbReference>
<dbReference type="SMART" id="SM00055">
    <property type="entry name" value="FCH"/>
    <property type="match status" value="1"/>
</dbReference>
<dbReference type="InterPro" id="IPR027267">
    <property type="entry name" value="AH/BAR_dom_sf"/>
</dbReference>
<reference evidence="4 5" key="1">
    <citation type="journal article" date="2020" name="Microbiol. Resour. Announc.">
        <title>Draft Genome Sequence of a Cladosporium Species Isolated from the Mesophotic Ascidian Didemnum maculosum.</title>
        <authorList>
            <person name="Gioti A."/>
            <person name="Siaperas R."/>
            <person name="Nikolaivits E."/>
            <person name="Le Goff G."/>
            <person name="Ouazzani J."/>
            <person name="Kotoulas G."/>
            <person name="Topakas E."/>
        </authorList>
    </citation>
    <scope>NUCLEOTIDE SEQUENCE [LARGE SCALE GENOMIC DNA]</scope>
    <source>
        <strain evidence="4 5">TM138-S3</strain>
    </source>
</reference>
<feature type="region of interest" description="Disordered" evidence="2">
    <location>
        <begin position="232"/>
        <end position="389"/>
    </location>
</feature>
<protein>
    <recommendedName>
        <fullName evidence="3">MHD domain-containing protein</fullName>
    </recommendedName>
</protein>
<evidence type="ECO:0000313" key="4">
    <source>
        <dbReference type="EMBL" id="KAL1582332.1"/>
    </source>
</evidence>
<dbReference type="InterPro" id="IPR049609">
    <property type="entry name" value="Syp1-like_MHD"/>
</dbReference>
<dbReference type="RefSeq" id="XP_069225439.1">
    <property type="nucleotide sequence ID" value="XM_069377564.1"/>
</dbReference>
<dbReference type="GO" id="GO:0032185">
    <property type="term" value="P:septin cytoskeleton organization"/>
    <property type="evidence" value="ECO:0007669"/>
    <property type="project" value="TreeGrafter"/>
</dbReference>
<dbReference type="FunFam" id="1.20.1270.60:FF:000102">
    <property type="entry name" value="WGS project CABT00000000 data, contig 2.23"/>
    <property type="match status" value="1"/>
</dbReference>
<accession>A0AB34KE98</accession>
<feature type="compositionally biased region" description="Polar residues" evidence="2">
    <location>
        <begin position="618"/>
        <end position="634"/>
    </location>
</feature>
<evidence type="ECO:0000256" key="1">
    <source>
        <dbReference type="ARBA" id="ARBA00022583"/>
    </source>
</evidence>
<proteinExistence type="predicted"/>
<feature type="compositionally biased region" description="Polar residues" evidence="2">
    <location>
        <begin position="587"/>
        <end position="601"/>
    </location>
</feature>
<gene>
    <name evidence="4" type="ORF">WHR41_08960</name>
</gene>
<evidence type="ECO:0000259" key="3">
    <source>
        <dbReference type="PROSITE" id="PS51072"/>
    </source>
</evidence>
<dbReference type="EMBL" id="JAAQHG020000053">
    <property type="protein sequence ID" value="KAL1582332.1"/>
    <property type="molecule type" value="Genomic_DNA"/>
</dbReference>
<sequence length="899" mass="94912">MERTEYPAMLANLQPGQAVDVLNDRVRQVGRLNTEIADWLQERRRLEELYSNGLRKLARRNIEGADLGTFAAPWNTLTNSAENLAESHSLLASKIEVDVERPLREFVGSNREMTAMANMQGNLGHIARDVDRARQKVDKLHSKGDTSKVAGATSDLETTQAQWESQAPYVFESLQAADESRWNHLRDVLTQFQTHEVDQVEKHRVSAEQVLNILLNVETADEIKTFALQAVENRPPTHASSGPAMGTPSRTGTAGSSLGRSVSHASEENGQAPAPLPEKKEKGPLKGLKRLGTVMGRRNRESKHPQQLASMSESPERRPKASPFNSFKGRLGGSKDTPNLAPPGEQQRPHSPLRAGSEILESSSSRPSHEPRSPSPPPQESHGSGVNGVAAATGLGAVAGAGGAAAIASNIPNGSHQGDLADLQPPQATQPQPAAAPVIAEPEKDSEGYSVPARDVDPITQAQQDAAESGENVPPQFNVNIRNAPIQDEQGADAQAAMASMANKLQMQAPPQRLGTVRGRREMRNSYIPPPVEQQIPETEAAEIAPAPVAPVPETTSREPVQTNIASPPVASPSSPGGFSPAGGLATSTFSPFSPADNSSPFRPASRQPGLGADLAGDTQSIRSGRSLTSTGSQGAHRHPDLTDPGLNTSIIETVNARFENGALTSSSLIGEIALAYNPPDFSTPFGTDTLRLDNFSRLEKVAPNPAFISPVPEKEGEYAVSLASILAKPQVAFKYQAPAGASAAPLLLSLATKIEPAQTSIILSYSLNPAYQTTEPLALSNVVLALSLDGAKASSCLSKPVGTFSRDRSLIFWPLGDVVLMPGAAPAKLLARFATEGEARGGAVEARWELGGGGVAVGVSVRGESGGEADPFADEEVGGGWRVCGGSRRVVGGSYVGK</sequence>
<dbReference type="InterPro" id="IPR001060">
    <property type="entry name" value="FCH_dom"/>
</dbReference>
<dbReference type="PROSITE" id="PS51072">
    <property type="entry name" value="MHD"/>
    <property type="match status" value="1"/>
</dbReference>
<keyword evidence="1" id="KW-0254">Endocytosis</keyword>
<dbReference type="AlphaFoldDB" id="A0AB34KE98"/>
<feature type="compositionally biased region" description="Polar residues" evidence="2">
    <location>
        <begin position="248"/>
        <end position="264"/>
    </location>
</feature>
<dbReference type="Pfam" id="PF10291">
    <property type="entry name" value="muHD"/>
    <property type="match status" value="1"/>
</dbReference>
<feature type="region of interest" description="Disordered" evidence="2">
    <location>
        <begin position="459"/>
        <end position="478"/>
    </location>
</feature>
<dbReference type="PANTHER" id="PTHR23065:SF54">
    <property type="entry name" value="SUPPRESSOR OF YEAST PROFILIN DELETION"/>
    <property type="match status" value="1"/>
</dbReference>
<dbReference type="GO" id="GO:0032153">
    <property type="term" value="C:cell division site"/>
    <property type="evidence" value="ECO:0007669"/>
    <property type="project" value="TreeGrafter"/>
</dbReference>
<dbReference type="CDD" id="cd07650">
    <property type="entry name" value="F-BAR_Syp1p_like"/>
    <property type="match status" value="1"/>
</dbReference>
<evidence type="ECO:0000256" key="2">
    <source>
        <dbReference type="SAM" id="MobiDB-lite"/>
    </source>
</evidence>
<organism evidence="4 5">
    <name type="scientific">Cladosporium halotolerans</name>
    <dbReference type="NCBI Taxonomy" id="1052096"/>
    <lineage>
        <taxon>Eukaryota</taxon>
        <taxon>Fungi</taxon>
        <taxon>Dikarya</taxon>
        <taxon>Ascomycota</taxon>
        <taxon>Pezizomycotina</taxon>
        <taxon>Dothideomycetes</taxon>
        <taxon>Dothideomycetidae</taxon>
        <taxon>Cladosporiales</taxon>
        <taxon>Cladosporiaceae</taxon>
        <taxon>Cladosporium</taxon>
    </lineage>
</organism>
<dbReference type="Gene3D" id="1.20.1270.60">
    <property type="entry name" value="Arfaptin homology (AH) domain/BAR domain"/>
    <property type="match status" value="1"/>
</dbReference>
<name>A0AB34KE98_9PEZI</name>
<dbReference type="SUPFAM" id="SSF103657">
    <property type="entry name" value="BAR/IMD domain-like"/>
    <property type="match status" value="1"/>
</dbReference>
<feature type="domain" description="MHD" evidence="3">
    <location>
        <begin position="644"/>
        <end position="899"/>
    </location>
</feature>
<keyword evidence="5" id="KW-1185">Reference proteome</keyword>
<feature type="region of interest" description="Disordered" evidence="2">
    <location>
        <begin position="407"/>
        <end position="453"/>
    </location>
</feature>
<dbReference type="GeneID" id="96010402"/>